<organism evidence="1 2">
    <name type="scientific">Enterobacter agglomerans</name>
    <name type="common">Erwinia herbicola</name>
    <name type="synonym">Pantoea agglomerans</name>
    <dbReference type="NCBI Taxonomy" id="549"/>
    <lineage>
        <taxon>Bacteria</taxon>
        <taxon>Pseudomonadati</taxon>
        <taxon>Pseudomonadota</taxon>
        <taxon>Gammaproteobacteria</taxon>
        <taxon>Enterobacterales</taxon>
        <taxon>Erwiniaceae</taxon>
        <taxon>Pantoea</taxon>
        <taxon>Pantoea agglomerans group</taxon>
    </lineage>
</organism>
<dbReference type="AlphaFoldDB" id="A0A7X2MUB1"/>
<dbReference type="EMBL" id="WKLC01002793">
    <property type="protein sequence ID" value="MSE19460.1"/>
    <property type="molecule type" value="Genomic_DNA"/>
</dbReference>
<name>A0A7X2MUB1_ENTAG</name>
<evidence type="ECO:0000313" key="2">
    <source>
        <dbReference type="Proteomes" id="UP000461948"/>
    </source>
</evidence>
<gene>
    <name evidence="1" type="ORF">GKC49_31465</name>
</gene>
<evidence type="ECO:0000313" key="1">
    <source>
        <dbReference type="EMBL" id="MSE19460.1"/>
    </source>
</evidence>
<sequence length="92" mass="9938">GKTVDMKAELRAAKLLMANRNFAGEFNRLLQLALKIADAEGTPQPEAELKNALCELLVAFPVYRTYGTPQGLTPADTALLQQVVSEVKASAH</sequence>
<protein>
    <submittedName>
        <fullName evidence="1">Malto-oligosyltrehalose synthase</fullName>
    </submittedName>
</protein>
<accession>A0A7X2MUB1</accession>
<reference evidence="1 2" key="1">
    <citation type="submission" date="2019-11" db="EMBL/GenBank/DDBJ databases">
        <title>Draft Genome Sequence of Plant Growth-Promoting Rhizosphere-Associated Bacteria.</title>
        <authorList>
            <person name="Vasilyev I.Y."/>
            <person name="Radchenko V."/>
            <person name="Ilnitskaya E.V."/>
        </authorList>
    </citation>
    <scope>NUCLEOTIDE SEQUENCE [LARGE SCALE GENOMIC DNA]</scope>
    <source>
        <strain evidence="1 2">VRA_MhP_f</strain>
    </source>
</reference>
<proteinExistence type="predicted"/>
<dbReference type="Proteomes" id="UP000461948">
    <property type="component" value="Unassembled WGS sequence"/>
</dbReference>
<feature type="non-terminal residue" evidence="1">
    <location>
        <position position="92"/>
    </location>
</feature>
<feature type="non-terminal residue" evidence="1">
    <location>
        <position position="1"/>
    </location>
</feature>
<comment type="caution">
    <text evidence="1">The sequence shown here is derived from an EMBL/GenBank/DDBJ whole genome shotgun (WGS) entry which is preliminary data.</text>
</comment>